<dbReference type="PROSITE" id="PS00517">
    <property type="entry name" value="RNASE_3_1"/>
    <property type="match status" value="1"/>
</dbReference>
<name>A0A137PIK5_CONC2</name>
<dbReference type="PANTHER" id="PTHR14950:SF37">
    <property type="entry name" value="ENDORIBONUCLEASE DICER"/>
    <property type="match status" value="1"/>
</dbReference>
<dbReference type="Gene3D" id="1.10.1520.10">
    <property type="entry name" value="Ribonuclease III domain"/>
    <property type="match status" value="2"/>
</dbReference>
<dbReference type="InterPro" id="IPR000999">
    <property type="entry name" value="RNase_III_dom"/>
</dbReference>
<dbReference type="GO" id="GO:0004525">
    <property type="term" value="F:ribonuclease III activity"/>
    <property type="evidence" value="ECO:0007669"/>
    <property type="project" value="InterPro"/>
</dbReference>
<dbReference type="AlphaFoldDB" id="A0A137PIK5"/>
<accession>A0A137PIK5</accession>
<evidence type="ECO:0000313" key="3">
    <source>
        <dbReference type="EMBL" id="KXN74819.1"/>
    </source>
</evidence>
<dbReference type="GO" id="GO:0006396">
    <property type="term" value="P:RNA processing"/>
    <property type="evidence" value="ECO:0007669"/>
    <property type="project" value="InterPro"/>
</dbReference>
<reference evidence="3 4" key="1">
    <citation type="journal article" date="2015" name="Genome Biol. Evol.">
        <title>Phylogenomic analyses indicate that early fungi evolved digesting cell walls of algal ancestors of land plants.</title>
        <authorList>
            <person name="Chang Y."/>
            <person name="Wang S."/>
            <person name="Sekimoto S."/>
            <person name="Aerts A.L."/>
            <person name="Choi C."/>
            <person name="Clum A."/>
            <person name="LaButti K.M."/>
            <person name="Lindquist E.A."/>
            <person name="Yee Ngan C."/>
            <person name="Ohm R.A."/>
            <person name="Salamov A.A."/>
            <person name="Grigoriev I.V."/>
            <person name="Spatafora J.W."/>
            <person name="Berbee M.L."/>
        </authorList>
    </citation>
    <scope>NUCLEOTIDE SEQUENCE [LARGE SCALE GENOMIC DNA]</scope>
    <source>
        <strain evidence="3 4">NRRL 28638</strain>
    </source>
</reference>
<keyword evidence="4" id="KW-1185">Reference proteome</keyword>
<feature type="domain" description="RNase III" evidence="2">
    <location>
        <begin position="159"/>
        <end position="298"/>
    </location>
</feature>
<keyword evidence="1" id="KW-0378">Hydrolase</keyword>
<evidence type="ECO:0000256" key="1">
    <source>
        <dbReference type="ARBA" id="ARBA00022801"/>
    </source>
</evidence>
<dbReference type="OrthoDB" id="416741at2759"/>
<sequence length="336" mass="38464">MPYTNQKLSHLGETFLKFGSSLSVFINNPGVLESELHLRRNYILQNSIILEIEKKLGLPTYLNKTPLLNENDSLHLILNNAGNISYYPSTQYFKDKSLIQNAKAIIGACIMSQEAGKEELAFNVMIAIAYPMTHNWKNLVNNYKSDIIETNTSHLSNNIKSIESIISYTFDNKYLLIEALTHNSYSDKITACYERLEFLGDAVLEYLVLLYLYKNYPNIDPRDLSELKSKCSSNSVLLEVCMQAGLDKFIFVSNIRKRGFIDSYETLRIRRNQSKLKDTKIPSDVIESLIAAVFIDSHFNIDALHQFFDKLVVPIINKLIHSHKSTFLLQDKLFAS</sequence>
<evidence type="ECO:0000313" key="4">
    <source>
        <dbReference type="Proteomes" id="UP000070444"/>
    </source>
</evidence>
<dbReference type="SMART" id="SM00535">
    <property type="entry name" value="RIBOc"/>
    <property type="match status" value="1"/>
</dbReference>
<dbReference type="PROSITE" id="PS50142">
    <property type="entry name" value="RNASE_3_2"/>
    <property type="match status" value="2"/>
</dbReference>
<dbReference type="EMBL" id="KQ964420">
    <property type="protein sequence ID" value="KXN74819.1"/>
    <property type="molecule type" value="Genomic_DNA"/>
</dbReference>
<proteinExistence type="predicted"/>
<dbReference type="CDD" id="cd00593">
    <property type="entry name" value="RIBOc"/>
    <property type="match status" value="1"/>
</dbReference>
<dbReference type="SUPFAM" id="SSF69065">
    <property type="entry name" value="RNase III domain-like"/>
    <property type="match status" value="2"/>
</dbReference>
<organism evidence="3 4">
    <name type="scientific">Conidiobolus coronatus (strain ATCC 28846 / CBS 209.66 / NRRL 28638)</name>
    <name type="common">Delacroixia coronata</name>
    <dbReference type="NCBI Taxonomy" id="796925"/>
    <lineage>
        <taxon>Eukaryota</taxon>
        <taxon>Fungi</taxon>
        <taxon>Fungi incertae sedis</taxon>
        <taxon>Zoopagomycota</taxon>
        <taxon>Entomophthoromycotina</taxon>
        <taxon>Entomophthoromycetes</taxon>
        <taxon>Entomophthorales</taxon>
        <taxon>Ancylistaceae</taxon>
        <taxon>Conidiobolus</taxon>
    </lineage>
</organism>
<gene>
    <name evidence="3" type="ORF">CONCODRAFT_67265</name>
</gene>
<dbReference type="OMA" id="QHIDNIM"/>
<protein>
    <submittedName>
        <fullName evidence="3">Ribonuclease III</fullName>
    </submittedName>
</protein>
<dbReference type="Pfam" id="PF00636">
    <property type="entry name" value="Ribonuclease_3"/>
    <property type="match status" value="1"/>
</dbReference>
<dbReference type="STRING" id="796925.A0A137PIK5"/>
<dbReference type="InterPro" id="IPR036389">
    <property type="entry name" value="RNase_III_sf"/>
</dbReference>
<feature type="domain" description="RNase III" evidence="2">
    <location>
        <begin position="1"/>
        <end position="114"/>
    </location>
</feature>
<dbReference type="PANTHER" id="PTHR14950">
    <property type="entry name" value="DICER-RELATED"/>
    <property type="match status" value="1"/>
</dbReference>
<evidence type="ECO:0000259" key="2">
    <source>
        <dbReference type="PROSITE" id="PS50142"/>
    </source>
</evidence>
<dbReference type="Proteomes" id="UP000070444">
    <property type="component" value="Unassembled WGS sequence"/>
</dbReference>